<feature type="modified residue" description="4-aspartylphosphate" evidence="4">
    <location>
        <position position="665"/>
    </location>
</feature>
<organism evidence="10 11">
    <name type="scientific">Flavobacterium enshiense DK69</name>
    <dbReference type="NCBI Taxonomy" id="1107311"/>
    <lineage>
        <taxon>Bacteria</taxon>
        <taxon>Pseudomonadati</taxon>
        <taxon>Bacteroidota</taxon>
        <taxon>Flavobacteriia</taxon>
        <taxon>Flavobacteriales</taxon>
        <taxon>Flavobacteriaceae</taxon>
        <taxon>Flavobacterium</taxon>
    </lineage>
</organism>
<dbReference type="InterPro" id="IPR036097">
    <property type="entry name" value="HisK_dim/P_sf"/>
</dbReference>
<proteinExistence type="predicted"/>
<dbReference type="PANTHER" id="PTHR45339:SF5">
    <property type="entry name" value="HISTIDINE KINASE"/>
    <property type="match status" value="1"/>
</dbReference>
<dbReference type="InterPro" id="IPR011006">
    <property type="entry name" value="CheY-like_superfamily"/>
</dbReference>
<evidence type="ECO:0000313" key="11">
    <source>
        <dbReference type="Proteomes" id="UP000030149"/>
    </source>
</evidence>
<feature type="coiled-coil region" evidence="5">
    <location>
        <begin position="339"/>
        <end position="366"/>
    </location>
</feature>
<keyword evidence="11" id="KW-1185">Reference proteome</keyword>
<dbReference type="PROSITE" id="PS50109">
    <property type="entry name" value="HIS_KIN"/>
    <property type="match status" value="1"/>
</dbReference>
<accession>V6SK54</accession>
<dbReference type="Gene3D" id="3.40.50.2300">
    <property type="match status" value="1"/>
</dbReference>
<dbReference type="SMART" id="SM00448">
    <property type="entry name" value="REC"/>
    <property type="match status" value="1"/>
</dbReference>
<dbReference type="CDD" id="cd16922">
    <property type="entry name" value="HATPase_EvgS-ArcB-TorS-like"/>
    <property type="match status" value="1"/>
</dbReference>
<dbReference type="RefSeq" id="WP_023572371.1">
    <property type="nucleotide sequence ID" value="NZ_AVCS01000004.1"/>
</dbReference>
<dbReference type="OrthoDB" id="4457677at2"/>
<dbReference type="InterPro" id="IPR005467">
    <property type="entry name" value="His_kinase_dom"/>
</dbReference>
<dbReference type="SMART" id="SM00387">
    <property type="entry name" value="HATPase_c"/>
    <property type="match status" value="1"/>
</dbReference>
<dbReference type="PROSITE" id="PS50110">
    <property type="entry name" value="RESPONSE_REGULATORY"/>
    <property type="match status" value="1"/>
</dbReference>
<keyword evidence="6" id="KW-1133">Transmembrane helix</keyword>
<feature type="signal peptide" evidence="7">
    <location>
        <begin position="1"/>
        <end position="22"/>
    </location>
</feature>
<name>V6SK54_9FLAO</name>
<protein>
    <recommendedName>
        <fullName evidence="2">histidine kinase</fullName>
        <ecNumber evidence="2">2.7.13.3</ecNumber>
    </recommendedName>
</protein>
<dbReference type="Pfam" id="PF00512">
    <property type="entry name" value="HisKA"/>
    <property type="match status" value="1"/>
</dbReference>
<dbReference type="PRINTS" id="PR00344">
    <property type="entry name" value="BCTRLSENSOR"/>
</dbReference>
<dbReference type="AlphaFoldDB" id="V6SK54"/>
<keyword evidence="6" id="KW-0812">Transmembrane</keyword>
<dbReference type="InterPro" id="IPR003661">
    <property type="entry name" value="HisK_dim/P_dom"/>
</dbReference>
<feature type="transmembrane region" description="Helical" evidence="6">
    <location>
        <begin position="313"/>
        <end position="333"/>
    </location>
</feature>
<reference evidence="10 11" key="2">
    <citation type="journal article" date="2015" name="Stand. Genomic Sci.">
        <title>High quality draft genomic sequence of Flavobacterium enshiense DK69(T) and comparison among Flavobacterium genomes.</title>
        <authorList>
            <person name="Zeng Z."/>
            <person name="Chen C."/>
            <person name="Du H."/>
            <person name="Wang G."/>
            <person name="Li M."/>
        </authorList>
    </citation>
    <scope>NUCLEOTIDE SEQUENCE [LARGE SCALE GENOMIC DNA]</scope>
    <source>
        <strain evidence="10 11">DK69</strain>
    </source>
</reference>
<evidence type="ECO:0000256" key="2">
    <source>
        <dbReference type="ARBA" id="ARBA00012438"/>
    </source>
</evidence>
<dbReference type="Pfam" id="PF02518">
    <property type="entry name" value="HATPase_c"/>
    <property type="match status" value="1"/>
</dbReference>
<feature type="coiled-coil region" evidence="5">
    <location>
        <begin position="280"/>
        <end position="307"/>
    </location>
</feature>
<feature type="domain" description="Response regulatory" evidence="9">
    <location>
        <begin position="616"/>
        <end position="730"/>
    </location>
</feature>
<dbReference type="eggNOG" id="COG2205">
    <property type="taxonomic scope" value="Bacteria"/>
</dbReference>
<dbReference type="Pfam" id="PF00072">
    <property type="entry name" value="Response_reg"/>
    <property type="match status" value="1"/>
</dbReference>
<dbReference type="eggNOG" id="COG0745">
    <property type="taxonomic scope" value="Bacteria"/>
</dbReference>
<sequence>MSKNILKFSLLFILLAFQGALAQSESVSPKNILDLLSKSREHFNNLENGKSLLYAKKALNEASKIEDNQLVAKSYNLIGLNFEEFSDYGKAAGYYYKGLKFANLTTNDSLKGWLHNNLGNLYCYRKINFDKGIASYKRALFYKQKIKDSTEIMFTNLNIASAYFANEDYVSGFPYLKLAEPFVKKLNIMESTLAMNSMYGSYFTFKNEYEKAESSFKEALKVCQTNDVEILETNVAELYGDISKYYLKIKDYENAYLYLEKHNALEEKIYNEARADEVKVAGSHIELDEYKREIDKIENEKLVQTTRLQHTRLIVVMFIFIFFILLLLVYTLYKNNQLRKKTNKKLKVANEELMIAKEQAEEASLLKSQFISTITHELRTPLYGVVGITDMIADEHRELKNSTYLKSLKFSAKYLLSLVNDILQVYKIEEKKIVLENSIFNLSDELNSIVDSLQFLAVKNNNQLLLEVDDSIPEFIITDKVRLSQIFMNLVSNSLKFTKDGEVKICAKFERYEASYCFITFKVIDDGIGIAKEHQKKIFEKFVQIERKEDDYQGTGLGLSIVKQLISLFGSEIHCESEENLGTQMIFTIGFDTDENHRNDLLKNLEVDFSEEHTYKVLVVEDNKINQIVTKKILDIRHFESVIVDDGYEAIKILENNTFDVILMDINMPKINGFDTSKLIRKMGINTPIIAVTAFDKQEIMEQIVASKMNEVIVKPFDPNHLYRMIKHLSEKKDEILKTKLN</sequence>
<dbReference type="CDD" id="cd00082">
    <property type="entry name" value="HisKA"/>
    <property type="match status" value="1"/>
</dbReference>
<feature type="chain" id="PRO_5004752543" description="histidine kinase" evidence="7">
    <location>
        <begin position="23"/>
        <end position="742"/>
    </location>
</feature>
<dbReference type="EC" id="2.7.13.3" evidence="2"/>
<dbReference type="STRING" id="1107311.Q767_03485"/>
<dbReference type="PANTHER" id="PTHR45339">
    <property type="entry name" value="HYBRID SIGNAL TRANSDUCTION HISTIDINE KINASE J"/>
    <property type="match status" value="1"/>
</dbReference>
<keyword evidence="7" id="KW-0732">Signal</keyword>
<dbReference type="SUPFAM" id="SSF52172">
    <property type="entry name" value="CheY-like"/>
    <property type="match status" value="1"/>
</dbReference>
<dbReference type="InterPro" id="IPR011990">
    <property type="entry name" value="TPR-like_helical_dom_sf"/>
</dbReference>
<feature type="domain" description="Histidine kinase" evidence="8">
    <location>
        <begin position="373"/>
        <end position="593"/>
    </location>
</feature>
<evidence type="ECO:0000256" key="7">
    <source>
        <dbReference type="SAM" id="SignalP"/>
    </source>
</evidence>
<evidence type="ECO:0000256" key="6">
    <source>
        <dbReference type="SAM" id="Phobius"/>
    </source>
</evidence>
<dbReference type="SUPFAM" id="SSF47384">
    <property type="entry name" value="Homodimeric domain of signal transducing histidine kinase"/>
    <property type="match status" value="1"/>
</dbReference>
<reference evidence="11" key="1">
    <citation type="submission" date="2013-09" db="EMBL/GenBank/DDBJ databases">
        <authorList>
            <person name="Zeng Z."/>
            <person name="Chen C."/>
        </authorList>
    </citation>
    <scope>NUCLEOTIDE SEQUENCE [LARGE SCALE GENOMIC DNA]</scope>
    <source>
        <strain evidence="11">DK69</strain>
    </source>
</reference>
<evidence type="ECO:0000313" key="10">
    <source>
        <dbReference type="EMBL" id="KGO96781.1"/>
    </source>
</evidence>
<evidence type="ECO:0000256" key="4">
    <source>
        <dbReference type="PROSITE-ProRule" id="PRU00169"/>
    </source>
</evidence>
<keyword evidence="5" id="KW-0175">Coiled coil</keyword>
<dbReference type="CDD" id="cd17546">
    <property type="entry name" value="REC_hyHK_CKI1_RcsC-like"/>
    <property type="match status" value="1"/>
</dbReference>
<dbReference type="InterPro" id="IPR001789">
    <property type="entry name" value="Sig_transdc_resp-reg_receiver"/>
</dbReference>
<dbReference type="SUPFAM" id="SSF55874">
    <property type="entry name" value="ATPase domain of HSP90 chaperone/DNA topoisomerase II/histidine kinase"/>
    <property type="match status" value="1"/>
</dbReference>
<keyword evidence="3 4" id="KW-0597">Phosphoprotein</keyword>
<evidence type="ECO:0000256" key="1">
    <source>
        <dbReference type="ARBA" id="ARBA00000085"/>
    </source>
</evidence>
<dbReference type="InterPro" id="IPR004358">
    <property type="entry name" value="Sig_transdc_His_kin-like_C"/>
</dbReference>
<comment type="caution">
    <text evidence="10">The sequence shown here is derived from an EMBL/GenBank/DDBJ whole genome shotgun (WGS) entry which is preliminary data.</text>
</comment>
<comment type="catalytic activity">
    <reaction evidence="1">
        <text>ATP + protein L-histidine = ADP + protein N-phospho-L-histidine.</text>
        <dbReference type="EC" id="2.7.13.3"/>
    </reaction>
</comment>
<dbReference type="Proteomes" id="UP000030149">
    <property type="component" value="Unassembled WGS sequence"/>
</dbReference>
<dbReference type="InterPro" id="IPR036890">
    <property type="entry name" value="HATPase_C_sf"/>
</dbReference>
<keyword evidence="6" id="KW-0472">Membrane</keyword>
<dbReference type="Gene3D" id="1.10.287.130">
    <property type="match status" value="1"/>
</dbReference>
<gene>
    <name evidence="10" type="ORF">Q767_03485</name>
</gene>
<evidence type="ECO:0000259" key="8">
    <source>
        <dbReference type="PROSITE" id="PS50109"/>
    </source>
</evidence>
<dbReference type="SMART" id="SM00388">
    <property type="entry name" value="HisKA"/>
    <property type="match status" value="1"/>
</dbReference>
<dbReference type="eggNOG" id="COG0457">
    <property type="taxonomic scope" value="Bacteria"/>
</dbReference>
<dbReference type="InterPro" id="IPR003594">
    <property type="entry name" value="HATPase_dom"/>
</dbReference>
<dbReference type="PATRIC" id="fig|1107311.3.peg.309"/>
<dbReference type="FunFam" id="3.30.565.10:FF:000010">
    <property type="entry name" value="Sensor histidine kinase RcsC"/>
    <property type="match status" value="1"/>
</dbReference>
<dbReference type="Gene3D" id="3.30.565.10">
    <property type="entry name" value="Histidine kinase-like ATPase, C-terminal domain"/>
    <property type="match status" value="1"/>
</dbReference>
<evidence type="ECO:0000256" key="5">
    <source>
        <dbReference type="SAM" id="Coils"/>
    </source>
</evidence>
<evidence type="ECO:0000256" key="3">
    <source>
        <dbReference type="ARBA" id="ARBA00022553"/>
    </source>
</evidence>
<evidence type="ECO:0000259" key="9">
    <source>
        <dbReference type="PROSITE" id="PS50110"/>
    </source>
</evidence>
<dbReference type="Gene3D" id="1.25.40.10">
    <property type="entry name" value="Tetratricopeptide repeat domain"/>
    <property type="match status" value="2"/>
</dbReference>
<dbReference type="GO" id="GO:0000155">
    <property type="term" value="F:phosphorelay sensor kinase activity"/>
    <property type="evidence" value="ECO:0007669"/>
    <property type="project" value="InterPro"/>
</dbReference>
<dbReference type="EMBL" id="JRLZ01000003">
    <property type="protein sequence ID" value="KGO96781.1"/>
    <property type="molecule type" value="Genomic_DNA"/>
</dbReference>
<dbReference type="SUPFAM" id="SSF48452">
    <property type="entry name" value="TPR-like"/>
    <property type="match status" value="1"/>
</dbReference>